<proteinExistence type="inferred from homology"/>
<dbReference type="PROSITE" id="PS00061">
    <property type="entry name" value="ADH_SHORT"/>
    <property type="match status" value="1"/>
</dbReference>
<dbReference type="FunFam" id="3.40.50.720:FF:000084">
    <property type="entry name" value="Short-chain dehydrogenase reductase"/>
    <property type="match status" value="1"/>
</dbReference>
<comment type="similarity">
    <text evidence="1">Belongs to the short-chain dehydrogenases/reductases (SDR) family.</text>
</comment>
<accession>A0A174VPI1</accession>
<dbReference type="Proteomes" id="UP000095746">
    <property type="component" value="Unassembled WGS sequence"/>
</dbReference>
<dbReference type="Gene3D" id="3.40.50.720">
    <property type="entry name" value="NAD(P)-binding Rossmann-like Domain"/>
    <property type="match status" value="1"/>
</dbReference>
<dbReference type="GO" id="GO:0016616">
    <property type="term" value="F:oxidoreductase activity, acting on the CH-OH group of donors, NAD or NADP as acceptor"/>
    <property type="evidence" value="ECO:0007669"/>
    <property type="project" value="TreeGrafter"/>
</dbReference>
<evidence type="ECO:0000256" key="2">
    <source>
        <dbReference type="ARBA" id="ARBA00023002"/>
    </source>
</evidence>
<dbReference type="InterPro" id="IPR020904">
    <property type="entry name" value="Sc_DH/Rdtase_CS"/>
</dbReference>
<name>A0A174VPI1_FLAPL</name>
<evidence type="ECO:0000256" key="1">
    <source>
        <dbReference type="ARBA" id="ARBA00006484"/>
    </source>
</evidence>
<protein>
    <submittedName>
        <fullName evidence="3">NADP-dependent 7-alpha-hydroxysteroid dehydrogenase</fullName>
        <ecNumber evidence="3">1.1.1.-</ecNumber>
    </submittedName>
</protein>
<dbReference type="Pfam" id="PF13561">
    <property type="entry name" value="adh_short_C2"/>
    <property type="match status" value="1"/>
</dbReference>
<gene>
    <name evidence="3" type="ORF">ERS852411_04266</name>
</gene>
<dbReference type="PRINTS" id="PR00081">
    <property type="entry name" value="GDHRDH"/>
</dbReference>
<dbReference type="SUPFAM" id="SSF51735">
    <property type="entry name" value="NAD(P)-binding Rossmann-fold domains"/>
    <property type="match status" value="1"/>
</dbReference>
<dbReference type="AlphaFoldDB" id="A0A174VPI1"/>
<dbReference type="EMBL" id="CYZT01000928">
    <property type="protein sequence ID" value="CUQ33845.1"/>
    <property type="molecule type" value="Genomic_DNA"/>
</dbReference>
<dbReference type="CDD" id="cd05233">
    <property type="entry name" value="SDR_c"/>
    <property type="match status" value="1"/>
</dbReference>
<dbReference type="InterPro" id="IPR002347">
    <property type="entry name" value="SDR_fam"/>
</dbReference>
<dbReference type="InterPro" id="IPR036291">
    <property type="entry name" value="NAD(P)-bd_dom_sf"/>
</dbReference>
<dbReference type="PRINTS" id="PR00080">
    <property type="entry name" value="SDRFAMILY"/>
</dbReference>
<dbReference type="PANTHER" id="PTHR42760">
    <property type="entry name" value="SHORT-CHAIN DEHYDROGENASES/REDUCTASES FAMILY MEMBER"/>
    <property type="match status" value="1"/>
</dbReference>
<reference evidence="3 4" key="1">
    <citation type="submission" date="2015-09" db="EMBL/GenBank/DDBJ databases">
        <authorList>
            <consortium name="Pathogen Informatics"/>
        </authorList>
    </citation>
    <scope>NUCLEOTIDE SEQUENCE [LARGE SCALE GENOMIC DNA]</scope>
    <source>
        <strain evidence="3 4">2789STDY5608854</strain>
    </source>
</reference>
<keyword evidence="2 3" id="KW-0560">Oxidoreductase</keyword>
<organism evidence="3 4">
    <name type="scientific">Flavonifractor plautii</name>
    <name type="common">Fusobacterium plautii</name>
    <dbReference type="NCBI Taxonomy" id="292800"/>
    <lineage>
        <taxon>Bacteria</taxon>
        <taxon>Bacillati</taxon>
        <taxon>Bacillota</taxon>
        <taxon>Clostridia</taxon>
        <taxon>Eubacteriales</taxon>
        <taxon>Oscillospiraceae</taxon>
        <taxon>Flavonifractor</taxon>
    </lineage>
</organism>
<evidence type="ECO:0000313" key="3">
    <source>
        <dbReference type="EMBL" id="CUQ33845.1"/>
    </source>
</evidence>
<evidence type="ECO:0000313" key="4">
    <source>
        <dbReference type="Proteomes" id="UP000095746"/>
    </source>
</evidence>
<sequence length="208" mass="21974">MVFFDASREESFSGMVDEVAAKEGRLDILVNNFGSTDVKTDLDVVNGPSEDFFRIVNTNLKSVYLPSKAAVPLMAKNGGGSIINIGSVGGLYPDLSRTAYGVSKAAIHFLTKDIAVQYARQGVRCNAVLPGFTATDAALNNMSQAFLELFLKNVPLNRPGRPEDIADAVAFLASDRAAFITGEILPVAGGFGLPTPLYGSYMSAGAKG</sequence>
<dbReference type="EC" id="1.1.1.-" evidence="3"/>
<dbReference type="GO" id="GO:0008206">
    <property type="term" value="P:bile acid metabolic process"/>
    <property type="evidence" value="ECO:0007669"/>
    <property type="project" value="UniProtKB-ARBA"/>
</dbReference>